<evidence type="ECO:0000256" key="1">
    <source>
        <dbReference type="SAM" id="Phobius"/>
    </source>
</evidence>
<gene>
    <name evidence="2" type="ORF">COK38_10755</name>
</gene>
<comment type="caution">
    <text evidence="2">The sequence shown here is derived from an EMBL/GenBank/DDBJ whole genome shotgun (WGS) entry which is preliminary data.</text>
</comment>
<sequence length="58" mass="6276">MIVNIVIGAVIFGYAGYTLFNFVKRSKKGKCAACSLNKSCQSNSCSPDMEQAVNKVKL</sequence>
<evidence type="ECO:0000313" key="2">
    <source>
        <dbReference type="EMBL" id="PFS01790.1"/>
    </source>
</evidence>
<proteinExistence type="predicted"/>
<dbReference type="Proteomes" id="UP000226357">
    <property type="component" value="Unassembled WGS sequence"/>
</dbReference>
<feature type="transmembrane region" description="Helical" evidence="1">
    <location>
        <begin position="6"/>
        <end position="23"/>
    </location>
</feature>
<reference evidence="2 3" key="1">
    <citation type="submission" date="2017-09" db="EMBL/GenBank/DDBJ databases">
        <title>Large-scale bioinformatics analysis of Bacillus genomes uncovers conserved roles of natural products in bacterial physiology.</title>
        <authorList>
            <consortium name="Agbiome Team Llc"/>
            <person name="Bleich R.M."/>
            <person name="Grubbs K.J."/>
            <person name="Santa Maria K.C."/>
            <person name="Allen S.E."/>
            <person name="Farag S."/>
            <person name="Shank E.A."/>
            <person name="Bowers A."/>
        </authorList>
    </citation>
    <scope>NUCLEOTIDE SEQUENCE [LARGE SCALE GENOMIC DNA]</scope>
    <source>
        <strain evidence="2 3">AFS067272</strain>
    </source>
</reference>
<keyword evidence="1" id="KW-1133">Transmembrane helix</keyword>
<evidence type="ECO:0000313" key="3">
    <source>
        <dbReference type="Proteomes" id="UP000226357"/>
    </source>
</evidence>
<protein>
    <submittedName>
        <fullName evidence="2">FeoB-associated Cys-rich membrane protein</fullName>
    </submittedName>
</protein>
<dbReference type="EMBL" id="NVBO01000082">
    <property type="protein sequence ID" value="PFS01790.1"/>
    <property type="molecule type" value="Genomic_DNA"/>
</dbReference>
<keyword evidence="1" id="KW-0812">Transmembrane</keyword>
<dbReference type="AlphaFoldDB" id="A0AA44TF15"/>
<name>A0AA44TF15_BACCE</name>
<dbReference type="Pfam" id="PF12669">
    <property type="entry name" value="FeoB_associated"/>
    <property type="match status" value="1"/>
</dbReference>
<keyword evidence="1" id="KW-0472">Membrane</keyword>
<dbReference type="RefSeq" id="WP_098359499.1">
    <property type="nucleotide sequence ID" value="NZ_NTUG01000020.1"/>
</dbReference>
<accession>A0AA44TF15</accession>
<organism evidence="2 3">
    <name type="scientific">Bacillus cereus</name>
    <dbReference type="NCBI Taxonomy" id="1396"/>
    <lineage>
        <taxon>Bacteria</taxon>
        <taxon>Bacillati</taxon>
        <taxon>Bacillota</taxon>
        <taxon>Bacilli</taxon>
        <taxon>Bacillales</taxon>
        <taxon>Bacillaceae</taxon>
        <taxon>Bacillus</taxon>
        <taxon>Bacillus cereus group</taxon>
    </lineage>
</organism>